<organism evidence="2">
    <name type="scientific">Tetraodon nigroviridis</name>
    <name type="common">Spotted green pufferfish</name>
    <name type="synonym">Chelonodon nigroviridis</name>
    <dbReference type="NCBI Taxonomy" id="99883"/>
    <lineage>
        <taxon>Eukaryota</taxon>
        <taxon>Metazoa</taxon>
        <taxon>Chordata</taxon>
        <taxon>Craniata</taxon>
        <taxon>Vertebrata</taxon>
        <taxon>Euteleostomi</taxon>
        <taxon>Actinopterygii</taxon>
        <taxon>Neopterygii</taxon>
        <taxon>Teleostei</taxon>
        <taxon>Neoteleostei</taxon>
        <taxon>Acanthomorphata</taxon>
        <taxon>Eupercaria</taxon>
        <taxon>Tetraodontiformes</taxon>
        <taxon>Tetradontoidea</taxon>
        <taxon>Tetraodontidae</taxon>
        <taxon>Tetraodon</taxon>
    </lineage>
</organism>
<proteinExistence type="predicted"/>
<reference evidence="2" key="1">
    <citation type="journal article" date="2004" name="Nature">
        <title>Genome duplication in the teleost fish Tetraodon nigroviridis reveals the early vertebrate proto-karyotype.</title>
        <authorList>
            <person name="Jaillon O."/>
            <person name="Aury J.-M."/>
            <person name="Brunet F."/>
            <person name="Petit J.-L."/>
            <person name="Stange-Thomann N."/>
            <person name="Mauceli E."/>
            <person name="Bouneau L."/>
            <person name="Fischer C."/>
            <person name="Ozouf-Costaz C."/>
            <person name="Bernot A."/>
            <person name="Nicaud S."/>
            <person name="Jaffe D."/>
            <person name="Fisher S."/>
            <person name="Lutfalla G."/>
            <person name="Dossat C."/>
            <person name="Segurens B."/>
            <person name="Dasilva C."/>
            <person name="Salanoubat M."/>
            <person name="Levy M."/>
            <person name="Boudet N."/>
            <person name="Castellano S."/>
            <person name="Anthouard V."/>
            <person name="Jubin C."/>
            <person name="Castelli V."/>
            <person name="Katinka M."/>
            <person name="Vacherie B."/>
            <person name="Biemont C."/>
            <person name="Skalli Z."/>
            <person name="Cattolico L."/>
            <person name="Poulain J."/>
            <person name="De Berardinis V."/>
            <person name="Cruaud C."/>
            <person name="Duprat S."/>
            <person name="Brottier P."/>
            <person name="Coutanceau J.-P."/>
            <person name="Gouzy J."/>
            <person name="Parra G."/>
            <person name="Lardier G."/>
            <person name="Chapple C."/>
            <person name="McKernan K.J."/>
            <person name="McEwan P."/>
            <person name="Bosak S."/>
            <person name="Kellis M."/>
            <person name="Volff J.-N."/>
            <person name="Guigo R."/>
            <person name="Zody M.C."/>
            <person name="Mesirov J."/>
            <person name="Lindblad-Toh K."/>
            <person name="Birren B."/>
            <person name="Nusbaum C."/>
            <person name="Kahn D."/>
            <person name="Robinson-Rechavi M."/>
            <person name="Laudet V."/>
            <person name="Schachter V."/>
            <person name="Quetier F."/>
            <person name="Saurin W."/>
            <person name="Scarpelli C."/>
            <person name="Wincker P."/>
            <person name="Lander E.S."/>
            <person name="Weissenbach J."/>
            <person name="Roest Crollius H."/>
        </authorList>
    </citation>
    <scope>NUCLEOTIDE SEQUENCE [LARGE SCALE GENOMIC DNA]</scope>
</reference>
<evidence type="ECO:0000256" key="1">
    <source>
        <dbReference type="SAM" id="MobiDB-lite"/>
    </source>
</evidence>
<reference evidence="2" key="2">
    <citation type="submission" date="2004-02" db="EMBL/GenBank/DDBJ databases">
        <authorList>
            <consortium name="Genoscope"/>
            <consortium name="Whitehead Institute Centre for Genome Research"/>
        </authorList>
    </citation>
    <scope>NUCLEOTIDE SEQUENCE</scope>
</reference>
<gene>
    <name evidence="2" type="ORF">GSTENG00015966001</name>
</gene>
<feature type="region of interest" description="Disordered" evidence="1">
    <location>
        <begin position="1"/>
        <end position="25"/>
    </location>
</feature>
<dbReference type="AlphaFoldDB" id="Q4SM24"/>
<feature type="compositionally biased region" description="Basic and acidic residues" evidence="1">
    <location>
        <begin position="7"/>
        <end position="21"/>
    </location>
</feature>
<protein>
    <submittedName>
        <fullName evidence="2">(spotted green pufferfish) hypothetical protein</fullName>
    </submittedName>
</protein>
<accession>Q4SM24</accession>
<comment type="caution">
    <text evidence="2">The sequence shown here is derived from an EMBL/GenBank/DDBJ whole genome shotgun (WGS) entry which is preliminary data.</text>
</comment>
<sequence>MGRKIRSSGEADGGRGEERRTHATLHGAHLLAKPGLLLFPPRVPTCALPVRKLVNICHNST</sequence>
<dbReference type="EMBL" id="CAAE01014555">
    <property type="protein sequence ID" value="CAF98308.1"/>
    <property type="molecule type" value="Genomic_DNA"/>
</dbReference>
<evidence type="ECO:0000313" key="2">
    <source>
        <dbReference type="EMBL" id="CAF98308.1"/>
    </source>
</evidence>
<dbReference type="KEGG" id="tng:GSTEN00015966G001"/>
<name>Q4SM24_TETNG</name>